<keyword evidence="3" id="KW-1185">Reference proteome</keyword>
<dbReference type="PANTHER" id="PTHR38444">
    <property type="entry name" value="ENTEROBACTIN BIOSYNTHESIS PROTEIN YBDZ"/>
    <property type="match status" value="1"/>
</dbReference>
<evidence type="ECO:0000313" key="3">
    <source>
        <dbReference type="Proteomes" id="UP000070620"/>
    </source>
</evidence>
<accession>A0A136PLI6</accession>
<dbReference type="Proteomes" id="UP000070620">
    <property type="component" value="Unassembled WGS sequence"/>
</dbReference>
<dbReference type="GO" id="GO:0019290">
    <property type="term" value="P:siderophore biosynthetic process"/>
    <property type="evidence" value="ECO:0007669"/>
    <property type="project" value="TreeGrafter"/>
</dbReference>
<organism evidence="2 3">
    <name type="scientific">Micromonospora rosaria</name>
    <dbReference type="NCBI Taxonomy" id="47874"/>
    <lineage>
        <taxon>Bacteria</taxon>
        <taxon>Bacillati</taxon>
        <taxon>Actinomycetota</taxon>
        <taxon>Actinomycetes</taxon>
        <taxon>Micromonosporales</taxon>
        <taxon>Micromonosporaceae</taxon>
        <taxon>Micromonospora</taxon>
    </lineage>
</organism>
<dbReference type="InterPro" id="IPR038020">
    <property type="entry name" value="MbtH-like_sf"/>
</dbReference>
<dbReference type="SMART" id="SM00923">
    <property type="entry name" value="MbtH"/>
    <property type="match status" value="1"/>
</dbReference>
<dbReference type="Pfam" id="PF03621">
    <property type="entry name" value="MbtH"/>
    <property type="match status" value="1"/>
</dbReference>
<dbReference type="InterPro" id="IPR005153">
    <property type="entry name" value="MbtH-like_dom"/>
</dbReference>
<dbReference type="OrthoDB" id="7584480at2"/>
<dbReference type="PANTHER" id="PTHR38444:SF1">
    <property type="entry name" value="ENTEROBACTIN BIOSYNTHESIS PROTEIN YBDZ"/>
    <property type="match status" value="1"/>
</dbReference>
<dbReference type="InterPro" id="IPR037407">
    <property type="entry name" value="MLP_fam"/>
</dbReference>
<dbReference type="Gene3D" id="3.90.820.10">
    <property type="entry name" value="Structural Genomics, Unknown Function 30-nov-00 1gh9 Mol_id"/>
    <property type="match status" value="1"/>
</dbReference>
<proteinExistence type="predicted"/>
<name>A0A136PLI6_9ACTN</name>
<evidence type="ECO:0000259" key="1">
    <source>
        <dbReference type="SMART" id="SM00923"/>
    </source>
</evidence>
<feature type="domain" description="MbtH-like" evidence="1">
    <location>
        <begin position="4"/>
        <end position="54"/>
    </location>
</feature>
<comment type="caution">
    <text evidence="2">The sequence shown here is derived from an EMBL/GenBank/DDBJ whole genome shotgun (WGS) entry which is preliminary data.</text>
</comment>
<dbReference type="AlphaFoldDB" id="A0A136PLI6"/>
<sequence length="70" mass="7958">MSVNPFDDPDGEFLVLVNDEGQHSLWPSFCDVPQGWHVAHDRDTRAACLDYVERNWTDLRPKSLIEAMGG</sequence>
<evidence type="ECO:0000313" key="2">
    <source>
        <dbReference type="EMBL" id="KXK59340.1"/>
    </source>
</evidence>
<protein>
    <submittedName>
        <fullName evidence="2">Protein mbtH</fullName>
    </submittedName>
</protein>
<dbReference type="GO" id="GO:0005829">
    <property type="term" value="C:cytosol"/>
    <property type="evidence" value="ECO:0007669"/>
    <property type="project" value="TreeGrafter"/>
</dbReference>
<reference evidence="2 3" key="1">
    <citation type="submission" date="2016-01" db="EMBL/GenBank/DDBJ databases">
        <title>Whole genome sequence and analysis of Micromonospora rosaria DSM 803, which can produce antibacterial substance rosamicin.</title>
        <authorList>
            <person name="Yang H."/>
            <person name="He X."/>
            <person name="Zhu D."/>
        </authorList>
    </citation>
    <scope>NUCLEOTIDE SEQUENCE [LARGE SCALE GENOMIC DNA]</scope>
    <source>
        <strain evidence="2 3">DSM 803</strain>
    </source>
</reference>
<dbReference type="SUPFAM" id="SSF160582">
    <property type="entry name" value="MbtH-like"/>
    <property type="match status" value="1"/>
</dbReference>
<dbReference type="RefSeq" id="WP_067371051.1">
    <property type="nucleotide sequence ID" value="NZ_LRQV01000119.1"/>
</dbReference>
<dbReference type="EMBL" id="LRQV01000119">
    <property type="protein sequence ID" value="KXK59340.1"/>
    <property type="molecule type" value="Genomic_DNA"/>
</dbReference>
<gene>
    <name evidence="2" type="ORF">AWW66_24845</name>
</gene>